<dbReference type="InterPro" id="IPR025306">
    <property type="entry name" value="Zn-bnd_dom_prob"/>
</dbReference>
<evidence type="ECO:0000313" key="3">
    <source>
        <dbReference type="EMBL" id="CDM66569.1"/>
    </source>
</evidence>
<accession>A0A0B6X207</accession>
<feature type="domain" description="CxxC-x17-CxxC" evidence="2">
    <location>
        <begin position="81"/>
        <end position="117"/>
    </location>
</feature>
<sequence>MQMEGNSRVNGEWNEVEMEFRDRIIKCIDCGEEFIWTAGEQIFFRDKGLQNPPKRCKPCKQAKNERIAAIMAAQAEGVRRRVEVPVVCAQCGQATTVPFYPWQGRPVYCRSCFLAHKSAEQS</sequence>
<dbReference type="AlphaFoldDB" id="A0A0B6X207"/>
<proteinExistence type="predicted"/>
<dbReference type="Proteomes" id="UP000031518">
    <property type="component" value="Unassembled WGS sequence"/>
</dbReference>
<dbReference type="NCBIfam" id="TIGR04272">
    <property type="entry name" value="cxxc_cxxc_Mbark"/>
    <property type="match status" value="1"/>
</dbReference>
<dbReference type="InterPro" id="IPR026363">
    <property type="entry name" value="CxxC-x17-CxxC_dom"/>
</dbReference>
<gene>
    <name evidence="3" type="ORF">PYK22_02600</name>
</gene>
<reference evidence="3 4" key="1">
    <citation type="submission" date="2013-12" db="EMBL/GenBank/DDBJ databases">
        <authorList>
            <person name="Stott M."/>
        </authorList>
    </citation>
    <scope>NUCLEOTIDE SEQUENCE [LARGE SCALE GENOMIC DNA]</scope>
    <source>
        <strain evidence="3 4">K22</strain>
    </source>
</reference>
<dbReference type="STRING" id="454194.PYK22_02600"/>
<organism evidence="3 4">
    <name type="scientific">Pyrinomonas methylaliphatogenes</name>
    <dbReference type="NCBI Taxonomy" id="454194"/>
    <lineage>
        <taxon>Bacteria</taxon>
        <taxon>Pseudomonadati</taxon>
        <taxon>Acidobacteriota</taxon>
        <taxon>Blastocatellia</taxon>
        <taxon>Blastocatellales</taxon>
        <taxon>Pyrinomonadaceae</taxon>
        <taxon>Pyrinomonas</taxon>
    </lineage>
</organism>
<evidence type="ECO:0000259" key="2">
    <source>
        <dbReference type="Pfam" id="PF23477"/>
    </source>
</evidence>
<feature type="domain" description="Probable zinc-binding" evidence="1">
    <location>
        <begin position="22"/>
        <end position="66"/>
    </location>
</feature>
<evidence type="ECO:0000313" key="4">
    <source>
        <dbReference type="Proteomes" id="UP000031518"/>
    </source>
</evidence>
<reference evidence="3 4" key="2">
    <citation type="submission" date="2015-01" db="EMBL/GenBank/DDBJ databases">
        <title>Complete genome sequence of Pyrinomonas methylaliphatogenes type strain K22T.</title>
        <authorList>
            <person name="Lee K.C.Y."/>
            <person name="Power J.F."/>
            <person name="Dunfield P.F."/>
            <person name="Morgan X.C."/>
            <person name="Huttenhower C."/>
            <person name="Stott M.B."/>
        </authorList>
    </citation>
    <scope>NUCLEOTIDE SEQUENCE [LARGE SCALE GENOMIC DNA]</scope>
    <source>
        <strain evidence="3 4">K22</strain>
    </source>
</reference>
<evidence type="ECO:0000259" key="1">
    <source>
        <dbReference type="Pfam" id="PF13451"/>
    </source>
</evidence>
<dbReference type="Pfam" id="PF13451">
    <property type="entry name" value="zf_Tbcl"/>
    <property type="match status" value="1"/>
</dbReference>
<keyword evidence="4" id="KW-1185">Reference proteome</keyword>
<name>A0A0B6X207_9BACT</name>
<protein>
    <submittedName>
        <fullName evidence="3">CxxC-x17-CxxC domain</fullName>
    </submittedName>
</protein>
<dbReference type="EMBL" id="CBXV010000008">
    <property type="protein sequence ID" value="CDM66569.1"/>
    <property type="molecule type" value="Genomic_DNA"/>
</dbReference>
<dbReference type="Pfam" id="PF23477">
    <property type="entry name" value="zf_Tbcl_2"/>
    <property type="match status" value="1"/>
</dbReference>